<evidence type="ECO:0000256" key="6">
    <source>
        <dbReference type="ARBA" id="ARBA00034617"/>
    </source>
</evidence>
<dbReference type="InterPro" id="IPR035093">
    <property type="entry name" value="RelE/ParE_toxin_dom_sf"/>
</dbReference>
<proteinExistence type="predicted"/>
<organism evidence="11 12">
    <name type="scientific">Micromonospora rosaria</name>
    <dbReference type="NCBI Taxonomy" id="47874"/>
    <lineage>
        <taxon>Bacteria</taxon>
        <taxon>Bacillati</taxon>
        <taxon>Actinomycetota</taxon>
        <taxon>Actinomycetes</taxon>
        <taxon>Micromonosporales</taxon>
        <taxon>Micromonosporaceae</taxon>
        <taxon>Micromonospora</taxon>
    </lineage>
</organism>
<evidence type="ECO:0000256" key="8">
    <source>
        <dbReference type="ARBA" id="ARBA00048988"/>
    </source>
</evidence>
<dbReference type="GO" id="GO:0000725">
    <property type="term" value="P:recombinational repair"/>
    <property type="evidence" value="ECO:0007669"/>
    <property type="project" value="TreeGrafter"/>
</dbReference>
<keyword evidence="5" id="KW-0413">Isomerase</keyword>
<dbReference type="InterPro" id="IPR014016">
    <property type="entry name" value="UvrD-like_ATP-bd"/>
</dbReference>
<dbReference type="RefSeq" id="WP_067367684.1">
    <property type="nucleotide sequence ID" value="NZ_JBIUBN010000009.1"/>
</dbReference>
<evidence type="ECO:0000256" key="1">
    <source>
        <dbReference type="ARBA" id="ARBA00022741"/>
    </source>
</evidence>
<dbReference type="Pfam" id="PF00580">
    <property type="entry name" value="UvrD-helicase"/>
    <property type="match status" value="1"/>
</dbReference>
<dbReference type="InterPro" id="IPR000212">
    <property type="entry name" value="DNA_helicase_UvrD/REP"/>
</dbReference>
<evidence type="ECO:0000256" key="9">
    <source>
        <dbReference type="PROSITE-ProRule" id="PRU00560"/>
    </source>
</evidence>
<dbReference type="GO" id="GO:0043138">
    <property type="term" value="F:3'-5' DNA helicase activity"/>
    <property type="evidence" value="ECO:0007669"/>
    <property type="project" value="UniProtKB-EC"/>
</dbReference>
<reference evidence="11 12" key="1">
    <citation type="submission" date="2016-01" db="EMBL/GenBank/DDBJ databases">
        <title>Whole genome sequence and analysis of Micromonospora rosaria DSM 803, which can produce antibacterial substance rosamicin.</title>
        <authorList>
            <person name="Yang H."/>
            <person name="He X."/>
            <person name="Zhu D."/>
        </authorList>
    </citation>
    <scope>NUCLEOTIDE SEQUENCE [LARGE SCALE GENOMIC DNA]</scope>
    <source>
        <strain evidence="11 12">DSM 803</strain>
    </source>
</reference>
<dbReference type="EC" id="5.6.2.4" evidence="7"/>
<dbReference type="PANTHER" id="PTHR11070:SF45">
    <property type="entry name" value="DNA 3'-5' HELICASE"/>
    <property type="match status" value="1"/>
</dbReference>
<dbReference type="PANTHER" id="PTHR11070">
    <property type="entry name" value="UVRD / RECB / PCRA DNA HELICASE FAMILY MEMBER"/>
    <property type="match status" value="1"/>
</dbReference>
<evidence type="ECO:0000313" key="11">
    <source>
        <dbReference type="EMBL" id="KXK60573.1"/>
    </source>
</evidence>
<evidence type="ECO:0000313" key="12">
    <source>
        <dbReference type="Proteomes" id="UP000070620"/>
    </source>
</evidence>
<feature type="binding site" evidence="9">
    <location>
        <begin position="261"/>
        <end position="268"/>
    </location>
    <ligand>
        <name>ATP</name>
        <dbReference type="ChEBI" id="CHEBI:30616"/>
    </ligand>
</feature>
<evidence type="ECO:0000256" key="2">
    <source>
        <dbReference type="ARBA" id="ARBA00022801"/>
    </source>
</evidence>
<keyword evidence="1 9" id="KW-0547">Nucleotide-binding</keyword>
<dbReference type="Pfam" id="PF13361">
    <property type="entry name" value="UvrD_C"/>
    <property type="match status" value="1"/>
</dbReference>
<dbReference type="GO" id="GO:0005829">
    <property type="term" value="C:cytosol"/>
    <property type="evidence" value="ECO:0007669"/>
    <property type="project" value="TreeGrafter"/>
</dbReference>
<keyword evidence="4 9" id="KW-0067">ATP-binding</keyword>
<gene>
    <name evidence="11" type="ORF">AWW66_18230</name>
</gene>
<dbReference type="EMBL" id="LRQV01000066">
    <property type="protein sequence ID" value="KXK60573.1"/>
    <property type="molecule type" value="Genomic_DNA"/>
</dbReference>
<keyword evidence="12" id="KW-1185">Reference proteome</keyword>
<protein>
    <recommendedName>
        <fullName evidence="7">DNA 3'-5' helicase</fullName>
        <ecNumber evidence="7">5.6.2.4</ecNumber>
    </recommendedName>
</protein>
<evidence type="ECO:0000256" key="4">
    <source>
        <dbReference type="ARBA" id="ARBA00022840"/>
    </source>
</evidence>
<dbReference type="GO" id="GO:0003677">
    <property type="term" value="F:DNA binding"/>
    <property type="evidence" value="ECO:0007669"/>
    <property type="project" value="InterPro"/>
</dbReference>
<evidence type="ECO:0000256" key="7">
    <source>
        <dbReference type="ARBA" id="ARBA00034808"/>
    </source>
</evidence>
<comment type="catalytic activity">
    <reaction evidence="8">
        <text>ATP + H2O = ADP + phosphate + H(+)</text>
        <dbReference type="Rhea" id="RHEA:13065"/>
        <dbReference type="ChEBI" id="CHEBI:15377"/>
        <dbReference type="ChEBI" id="CHEBI:15378"/>
        <dbReference type="ChEBI" id="CHEBI:30616"/>
        <dbReference type="ChEBI" id="CHEBI:43474"/>
        <dbReference type="ChEBI" id="CHEBI:456216"/>
        <dbReference type="EC" id="5.6.2.4"/>
    </reaction>
</comment>
<evidence type="ECO:0000256" key="3">
    <source>
        <dbReference type="ARBA" id="ARBA00022806"/>
    </source>
</evidence>
<dbReference type="Gene3D" id="3.30.2310.20">
    <property type="entry name" value="RelE-like"/>
    <property type="match status" value="1"/>
</dbReference>
<dbReference type="AlphaFoldDB" id="A0A136PQ75"/>
<dbReference type="PROSITE" id="PS51198">
    <property type="entry name" value="UVRD_HELICASE_ATP_BIND"/>
    <property type="match status" value="1"/>
</dbReference>
<dbReference type="SUPFAM" id="SSF52540">
    <property type="entry name" value="P-loop containing nucleoside triphosphate hydrolases"/>
    <property type="match status" value="1"/>
</dbReference>
<comment type="catalytic activity">
    <reaction evidence="6">
        <text>Couples ATP hydrolysis with the unwinding of duplex DNA by translocating in the 3'-5' direction.</text>
        <dbReference type="EC" id="5.6.2.4"/>
    </reaction>
</comment>
<feature type="domain" description="UvrD-like helicase ATP-binding" evidence="10">
    <location>
        <begin position="240"/>
        <end position="528"/>
    </location>
</feature>
<dbReference type="InterPro" id="IPR014017">
    <property type="entry name" value="DNA_helicase_UvrD-like_C"/>
</dbReference>
<dbReference type="GO" id="GO:0016887">
    <property type="term" value="F:ATP hydrolysis activity"/>
    <property type="evidence" value="ECO:0007669"/>
    <property type="project" value="RHEA"/>
</dbReference>
<dbReference type="Gene3D" id="3.40.50.300">
    <property type="entry name" value="P-loop containing nucleotide triphosphate hydrolases"/>
    <property type="match status" value="3"/>
</dbReference>
<accession>A0A136PQ75</accession>
<evidence type="ECO:0000256" key="5">
    <source>
        <dbReference type="ARBA" id="ARBA00023235"/>
    </source>
</evidence>
<dbReference type="GO" id="GO:0005524">
    <property type="term" value="F:ATP binding"/>
    <property type="evidence" value="ECO:0007669"/>
    <property type="project" value="UniProtKB-UniRule"/>
</dbReference>
<comment type="caution">
    <text evidence="11">The sequence shown here is derived from an EMBL/GenBank/DDBJ whole genome shotgun (WGS) entry which is preliminary data.</text>
</comment>
<evidence type="ECO:0000259" key="10">
    <source>
        <dbReference type="PROSITE" id="PS51198"/>
    </source>
</evidence>
<dbReference type="Proteomes" id="UP000070620">
    <property type="component" value="Unassembled WGS sequence"/>
</dbReference>
<dbReference type="InterPro" id="IPR027417">
    <property type="entry name" value="P-loop_NTPase"/>
</dbReference>
<name>A0A136PQ75_9ACTN</name>
<dbReference type="OrthoDB" id="3196525at2"/>
<sequence length="720" mass="80793">MNTGPTLRMLDRADKEVMALTRADKGAVYEFMHKFRHNPDNPGLKLKTLAGDTRLMSARVTRDYRALLLHIAARDYLLVAVRHRSEVYDDLSRYAYRINRVTGGIEVVDLEPVGDSIVGRVVPPEESPRPLFTDYTDAQLLELGVAEPLLPQIRALTTEAELLELLDRAPQLTTDVLFALYDGTRYEQVLEQVTKPVRADEPVDPEDYARAAERPATQVTSDDEALQAVLGDPFNRWQIFLHPTQRKLVERAYTGPARVGGGPGTGKTIVALHRVAHLARHLPPGSDKPILLTTFNRNLAADLRTRLTALGGQELTARVDIVNIDRLANRVVAEAKAGGGRRVVDDNQVPVLWAEFLVETAETGWDAEFLAAEWTQVILGQVLNSRTEYFKARRPNRGRSLTRVERDRIWQLTERFTTWLDGRGIWTWRQVAQRAARLEMDRTAPHAGEGSSGGFHRPRYRHVVVDEAQDLSAAHWKMLRAMVAAGPDDMFLTGDTHQRIYDNHVTLGSLGVNIRGRSSRLTLSYRTTRQILADALELMTGEVYDDLDGGAEDLAGYRSLLRGARPIFRGAGTWAEERELIVEQLNSWGSPTDGSVAICVPTRELANEVTARLVAEDISAVEIGADGPRRSDGVHVGTMHRFKGLEYQRMIIGGVSDGLVPRQAMSQYRDRDPKRYQRERQRDRSLLFVAATRARDELAVFWHGTPSPFLTSRLVQRPLP</sequence>
<keyword evidence="2 9" id="KW-0378">Hydrolase</keyword>
<keyword evidence="3 9" id="KW-0347">Helicase</keyword>